<reference evidence="7" key="1">
    <citation type="journal article" date="2018" name="Nat. Genet.">
        <title>Extensive intraspecific gene order and gene structural variations between Mo17 and other maize genomes.</title>
        <authorList>
            <person name="Sun S."/>
            <person name="Zhou Y."/>
            <person name="Chen J."/>
            <person name="Shi J."/>
            <person name="Zhao H."/>
            <person name="Zhao H."/>
            <person name="Song W."/>
            <person name="Zhang M."/>
            <person name="Cui Y."/>
            <person name="Dong X."/>
            <person name="Liu H."/>
            <person name="Ma X."/>
            <person name="Jiao Y."/>
            <person name="Wang B."/>
            <person name="Wei X."/>
            <person name="Stein J.C."/>
            <person name="Glaubitz J.C."/>
            <person name="Lu F."/>
            <person name="Yu G."/>
            <person name="Liang C."/>
            <person name="Fengler K."/>
            <person name="Li B."/>
            <person name="Rafalski A."/>
            <person name="Schnable P.S."/>
            <person name="Ware D.H."/>
            <person name="Buckler E.S."/>
            <person name="Lai J."/>
        </authorList>
    </citation>
    <scope>NUCLEOTIDE SEQUENCE [LARGE SCALE GENOMIC DNA]</scope>
    <source>
        <tissue evidence="7">Seedling</tissue>
    </source>
</reference>
<gene>
    <name evidence="7" type="primary">DIR1_2</name>
    <name evidence="7" type="ORF">Zm00014a_029539</name>
</gene>
<dbReference type="PANTHER" id="PTHR21495">
    <property type="entry name" value="NUCLEOPORIN-RELATED"/>
    <property type="match status" value="1"/>
</dbReference>
<evidence type="ECO:0000256" key="4">
    <source>
        <dbReference type="RuleBase" id="RU363099"/>
    </source>
</evidence>
<evidence type="ECO:0000256" key="5">
    <source>
        <dbReference type="SAM" id="MobiDB-lite"/>
    </source>
</evidence>
<keyword evidence="4" id="KW-0052">Apoplast</keyword>
<keyword evidence="6" id="KW-0812">Transmembrane</keyword>
<feature type="signal peptide" evidence="4">
    <location>
        <begin position="1"/>
        <end position="22"/>
    </location>
</feature>
<feature type="chain" id="PRO_5035338049" description="Dirigent protein" evidence="4">
    <location>
        <begin position="23"/>
        <end position="251"/>
    </location>
</feature>
<sequence length="251" mass="25110">MATTTAPVLLVFLVAIATSVAPSPFPILTMAADADNGTTHLSFFMHDITSGASPTAVKVIKGPGAGSTPTAPALGMTFGDTMVIDDPLTEEASPASAALGRMQGFYMLASQTGAALMVCANLLLTSGAHNGSTLAVLGRDDTGQDVREIPVVGGTGTFRMATGYVLWKTPDGINGTDATVQLDVYVTTDGNGTTDAGDADGGGGSPSAGSGSSGSSGGSKSTSGAESRRRRMTGGWVVAVVVAVVGSFWVW</sequence>
<dbReference type="Pfam" id="PF03018">
    <property type="entry name" value="Dirigent"/>
    <property type="match status" value="1"/>
</dbReference>
<feature type="transmembrane region" description="Helical" evidence="6">
    <location>
        <begin position="104"/>
        <end position="124"/>
    </location>
</feature>
<evidence type="ECO:0000256" key="2">
    <source>
        <dbReference type="ARBA" id="ARBA00011738"/>
    </source>
</evidence>
<keyword evidence="4" id="KW-0732">Signal</keyword>
<dbReference type="InterPro" id="IPR004265">
    <property type="entry name" value="Dirigent"/>
</dbReference>
<accession>A0A8J8XX93</accession>
<feature type="region of interest" description="Disordered" evidence="5">
    <location>
        <begin position="191"/>
        <end position="229"/>
    </location>
</feature>
<comment type="function">
    <text evidence="4">Dirigent proteins impart stereoselectivity on the phenoxy radical-coupling reaction, yielding optically active lignans from two molecules of coniferyl alcohol in the biosynthesis of lignans, flavonolignans, and alkaloids and thus plays a central role in plant secondary metabolism.</text>
</comment>
<evidence type="ECO:0000256" key="3">
    <source>
        <dbReference type="ARBA" id="ARBA00022525"/>
    </source>
</evidence>
<feature type="compositionally biased region" description="Gly residues" evidence="5">
    <location>
        <begin position="199"/>
        <end position="217"/>
    </location>
</feature>
<feature type="transmembrane region" description="Helical" evidence="6">
    <location>
        <begin position="233"/>
        <end position="250"/>
    </location>
</feature>
<evidence type="ECO:0000256" key="6">
    <source>
        <dbReference type="SAM" id="Phobius"/>
    </source>
</evidence>
<dbReference type="InterPro" id="IPR044859">
    <property type="entry name" value="Allene_oxi_cyc_Dirigent"/>
</dbReference>
<keyword evidence="6" id="KW-0472">Membrane</keyword>
<keyword evidence="3 4" id="KW-0964">Secreted</keyword>
<dbReference type="Proteomes" id="UP000251960">
    <property type="component" value="Chromosome 7"/>
</dbReference>
<comment type="similarity">
    <text evidence="1 4">Belongs to the plant dirigent protein family.</text>
</comment>
<proteinExistence type="inferred from homology"/>
<name>A0A8J8XX93_MAIZE</name>
<dbReference type="EMBL" id="NCVQ01000008">
    <property type="protein sequence ID" value="PWZ13091.1"/>
    <property type="molecule type" value="Genomic_DNA"/>
</dbReference>
<comment type="subcellular location">
    <subcellularLocation>
        <location evidence="4">Secreted</location>
        <location evidence="4">Extracellular space</location>
        <location evidence="4">Apoplast</location>
    </subcellularLocation>
</comment>
<comment type="subunit">
    <text evidence="2 4">Homodimer.</text>
</comment>
<keyword evidence="6" id="KW-1133">Transmembrane helix</keyword>
<dbReference type="GO" id="GO:0048046">
    <property type="term" value="C:apoplast"/>
    <property type="evidence" value="ECO:0007669"/>
    <property type="project" value="UniProtKB-SubCell"/>
</dbReference>
<dbReference type="Gene3D" id="2.40.480.10">
    <property type="entry name" value="Allene oxide cyclase-like"/>
    <property type="match status" value="1"/>
</dbReference>
<protein>
    <recommendedName>
        <fullName evidence="4">Dirigent protein</fullName>
    </recommendedName>
</protein>
<organism evidence="7">
    <name type="scientific">Zea mays</name>
    <name type="common">Maize</name>
    <dbReference type="NCBI Taxonomy" id="4577"/>
    <lineage>
        <taxon>Eukaryota</taxon>
        <taxon>Viridiplantae</taxon>
        <taxon>Streptophyta</taxon>
        <taxon>Embryophyta</taxon>
        <taxon>Tracheophyta</taxon>
        <taxon>Spermatophyta</taxon>
        <taxon>Magnoliopsida</taxon>
        <taxon>Liliopsida</taxon>
        <taxon>Poales</taxon>
        <taxon>Poaceae</taxon>
        <taxon>PACMAD clade</taxon>
        <taxon>Panicoideae</taxon>
        <taxon>Andropogonodae</taxon>
        <taxon>Andropogoneae</taxon>
        <taxon>Tripsacinae</taxon>
        <taxon>Zea</taxon>
    </lineage>
</organism>
<evidence type="ECO:0000256" key="1">
    <source>
        <dbReference type="ARBA" id="ARBA00010746"/>
    </source>
</evidence>
<evidence type="ECO:0000313" key="7">
    <source>
        <dbReference type="EMBL" id="PWZ13091.1"/>
    </source>
</evidence>
<dbReference type="AlphaFoldDB" id="A0A8J8XX93"/>
<dbReference type="GO" id="GO:0009699">
    <property type="term" value="P:phenylpropanoid biosynthetic process"/>
    <property type="evidence" value="ECO:0007669"/>
    <property type="project" value="UniProtKB-ARBA"/>
</dbReference>
<comment type="caution">
    <text evidence="7">The sequence shown here is derived from an EMBL/GenBank/DDBJ whole genome shotgun (WGS) entry which is preliminary data.</text>
</comment>